<evidence type="ECO:0000259" key="1">
    <source>
        <dbReference type="Pfam" id="PF01243"/>
    </source>
</evidence>
<organism evidence="3 4">
    <name type="scientific">Rhodocista pekingensis</name>
    <dbReference type="NCBI Taxonomy" id="201185"/>
    <lineage>
        <taxon>Bacteria</taxon>
        <taxon>Pseudomonadati</taxon>
        <taxon>Pseudomonadota</taxon>
        <taxon>Alphaproteobacteria</taxon>
        <taxon>Rhodospirillales</taxon>
        <taxon>Azospirillaceae</taxon>
        <taxon>Rhodocista</taxon>
    </lineage>
</organism>
<dbReference type="InterPro" id="IPR012349">
    <property type="entry name" value="Split_barrel_FMN-bd"/>
</dbReference>
<dbReference type="InterPro" id="IPR037119">
    <property type="entry name" value="Haem_oxidase_HugZ-like_sf"/>
</dbReference>
<evidence type="ECO:0000313" key="4">
    <source>
        <dbReference type="Proteomes" id="UP001596456"/>
    </source>
</evidence>
<dbReference type="Gene3D" id="3.20.180.10">
    <property type="entry name" value="PNP-oxidase-like"/>
    <property type="match status" value="1"/>
</dbReference>
<feature type="domain" description="DUF2470" evidence="2">
    <location>
        <begin position="174"/>
        <end position="243"/>
    </location>
</feature>
<dbReference type="InterPro" id="IPR011576">
    <property type="entry name" value="Pyridox_Oxase_N"/>
</dbReference>
<accession>A0ABW2KU85</accession>
<feature type="domain" description="Pyridoxamine 5'-phosphate oxidase N-terminal" evidence="1">
    <location>
        <begin position="22"/>
        <end position="145"/>
    </location>
</feature>
<comment type="caution">
    <text evidence="3">The sequence shown here is derived from an EMBL/GenBank/DDBJ whole genome shotgun (WGS) entry which is preliminary data.</text>
</comment>
<dbReference type="Pfam" id="PF01243">
    <property type="entry name" value="PNPOx_N"/>
    <property type="match status" value="1"/>
</dbReference>
<reference evidence="4" key="1">
    <citation type="journal article" date="2019" name="Int. J. Syst. Evol. Microbiol.">
        <title>The Global Catalogue of Microorganisms (GCM) 10K type strain sequencing project: providing services to taxonomists for standard genome sequencing and annotation.</title>
        <authorList>
            <consortium name="The Broad Institute Genomics Platform"/>
            <consortium name="The Broad Institute Genome Sequencing Center for Infectious Disease"/>
            <person name="Wu L."/>
            <person name="Ma J."/>
        </authorList>
    </citation>
    <scope>NUCLEOTIDE SEQUENCE [LARGE SCALE GENOMIC DNA]</scope>
    <source>
        <strain evidence="4">CGMCC 1.16275</strain>
    </source>
</reference>
<dbReference type="PANTHER" id="PTHR13343">
    <property type="entry name" value="CREG1 PROTEIN"/>
    <property type="match status" value="1"/>
</dbReference>
<dbReference type="SUPFAM" id="SSF50475">
    <property type="entry name" value="FMN-binding split barrel"/>
    <property type="match status" value="1"/>
</dbReference>
<sequence length="253" mass="27153">MTGMSMPPPGTAWMGEGPATGRAVMRGSGRAALATAQRDSGGWPLPSLVLVALDLDATPLLLLSGLAEHTRNLERDPRAGLLFDGTAGLDEPLTGPRLSVLGRMERTADPRLRDRFVARHPEAAQYAGFSDFALWRLRPERAHLVAGFGRIRWIAGDDLLLPATAWSELAEREGDIVGHMNADHADAVALYATVLAGRPAGDWRLTGLDPEGCDLRAGGATARLPFERTVTTAEEARAELVRLVRRARSAQPA</sequence>
<evidence type="ECO:0000259" key="2">
    <source>
        <dbReference type="Pfam" id="PF10615"/>
    </source>
</evidence>
<dbReference type="Gene3D" id="2.30.110.10">
    <property type="entry name" value="Electron Transport, Fmn-binding Protein, Chain A"/>
    <property type="match status" value="1"/>
</dbReference>
<dbReference type="EMBL" id="JBHTCM010000006">
    <property type="protein sequence ID" value="MFC7332535.1"/>
    <property type="molecule type" value="Genomic_DNA"/>
</dbReference>
<keyword evidence="4" id="KW-1185">Reference proteome</keyword>
<proteinExistence type="predicted"/>
<gene>
    <name evidence="3" type="ORF">ACFQPS_05120</name>
</gene>
<dbReference type="Proteomes" id="UP001596456">
    <property type="component" value="Unassembled WGS sequence"/>
</dbReference>
<dbReference type="InterPro" id="IPR019595">
    <property type="entry name" value="DUF2470"/>
</dbReference>
<dbReference type="RefSeq" id="WP_377357005.1">
    <property type="nucleotide sequence ID" value="NZ_JBHTCM010000006.1"/>
</dbReference>
<evidence type="ECO:0000313" key="3">
    <source>
        <dbReference type="EMBL" id="MFC7332535.1"/>
    </source>
</evidence>
<dbReference type="PANTHER" id="PTHR13343:SF17">
    <property type="entry name" value="CELLULAR REPRESSOR OF E1A-STIMULATED GENES, ISOFORM A"/>
    <property type="match status" value="1"/>
</dbReference>
<protein>
    <submittedName>
        <fullName evidence="3">HugZ family protein</fullName>
    </submittedName>
</protein>
<dbReference type="Pfam" id="PF10615">
    <property type="entry name" value="DUF2470"/>
    <property type="match status" value="1"/>
</dbReference>
<name>A0ABW2KU85_9PROT</name>